<dbReference type="InterPro" id="IPR011010">
    <property type="entry name" value="DNA_brk_join_enz"/>
</dbReference>
<evidence type="ECO:0000313" key="4">
    <source>
        <dbReference type="EMBL" id="KAF1694815.1"/>
    </source>
</evidence>
<dbReference type="Gene3D" id="1.10.443.10">
    <property type="entry name" value="Intergrase catalytic core"/>
    <property type="match status" value="1"/>
</dbReference>
<evidence type="ECO:0000313" key="5">
    <source>
        <dbReference type="Proteomes" id="UP000788419"/>
    </source>
</evidence>
<evidence type="ECO:0000259" key="3">
    <source>
        <dbReference type="PROSITE" id="PS51898"/>
    </source>
</evidence>
<keyword evidence="1" id="KW-0229">DNA integration</keyword>
<keyword evidence="5" id="KW-1185">Reference proteome</keyword>
<dbReference type="PROSITE" id="PS51898">
    <property type="entry name" value="TYR_RECOMBINASE"/>
    <property type="match status" value="1"/>
</dbReference>
<evidence type="ECO:0000256" key="2">
    <source>
        <dbReference type="ARBA" id="ARBA00023172"/>
    </source>
</evidence>
<dbReference type="Proteomes" id="UP000788419">
    <property type="component" value="Unassembled WGS sequence"/>
</dbReference>
<comment type="caution">
    <text evidence="4">The sequence shown here is derived from an EMBL/GenBank/DDBJ whole genome shotgun (WGS) entry which is preliminary data.</text>
</comment>
<reference evidence="4 5" key="1">
    <citation type="submission" date="2017-10" db="EMBL/GenBank/DDBJ databases">
        <title>Whole genome sequencing of members of genus Pseudoxanthomonas.</title>
        <authorList>
            <person name="Kumar S."/>
            <person name="Bansal K."/>
            <person name="Kaur A."/>
            <person name="Patil P."/>
            <person name="Sharma S."/>
            <person name="Patil P.B."/>
        </authorList>
    </citation>
    <scope>NUCLEOTIDE SEQUENCE [LARGE SCALE GENOMIC DNA]</scope>
    <source>
        <strain evidence="4 5">DSM 17801</strain>
    </source>
</reference>
<accession>A0ABQ6Z7Q6</accession>
<organism evidence="4 5">
    <name type="scientific">Pseudoxanthomonas daejeonensis</name>
    <dbReference type="NCBI Taxonomy" id="266062"/>
    <lineage>
        <taxon>Bacteria</taxon>
        <taxon>Pseudomonadati</taxon>
        <taxon>Pseudomonadota</taxon>
        <taxon>Gammaproteobacteria</taxon>
        <taxon>Lysobacterales</taxon>
        <taxon>Lysobacteraceae</taxon>
        <taxon>Pseudoxanthomonas</taxon>
    </lineage>
</organism>
<evidence type="ECO:0000256" key="1">
    <source>
        <dbReference type="ARBA" id="ARBA00022908"/>
    </source>
</evidence>
<sequence>MIDLRTVERREKLKARASSEPYWQPLSAGQYLGFRPSAGSGLGTWLARFYDPDTARKPNRSLGDFGTLPPNKRFDAAKREAEEWFRHLSRGGSEDDVTVRQACERYAASNADAAKRFPRYVYGDPIAQIRLRRLREHHVREWRARLESMPALVTRNKLHQPVTRKRAAATVNRDMVAFRAALNAALSRGEVDTALAWRKALQPVANANGRRDLYLDKMQRRALLAAQPADAAAFCRGLCLLPLRPGALAGLTAGDFDARTGTLVIKSDKANADRRILLPQDTATLLKDQASGKLPRAPLFARADGRPWDKDAWKGPVKDAARTAALPESVTAYTLRHSTITDLVTGGLDLLTVAQISGTSVRMIEKHYGHLRGERAAAALAGLAL</sequence>
<dbReference type="InterPro" id="IPR002104">
    <property type="entry name" value="Integrase_catalytic"/>
</dbReference>
<dbReference type="SUPFAM" id="SSF56349">
    <property type="entry name" value="DNA breaking-rejoining enzymes"/>
    <property type="match status" value="1"/>
</dbReference>
<dbReference type="Pfam" id="PF00589">
    <property type="entry name" value="Phage_integrase"/>
    <property type="match status" value="1"/>
</dbReference>
<name>A0ABQ6Z7Q6_9GAMM</name>
<dbReference type="InterPro" id="IPR013762">
    <property type="entry name" value="Integrase-like_cat_sf"/>
</dbReference>
<feature type="domain" description="Tyr recombinase" evidence="3">
    <location>
        <begin position="210"/>
        <end position="381"/>
    </location>
</feature>
<dbReference type="InterPro" id="IPR050090">
    <property type="entry name" value="Tyrosine_recombinase_XerCD"/>
</dbReference>
<dbReference type="EMBL" id="PDWN01000007">
    <property type="protein sequence ID" value="KAF1694815.1"/>
    <property type="molecule type" value="Genomic_DNA"/>
</dbReference>
<gene>
    <name evidence="4" type="ORF">CSC65_08410</name>
</gene>
<protein>
    <submittedName>
        <fullName evidence="4">Integrase</fullName>
    </submittedName>
</protein>
<proteinExistence type="predicted"/>
<dbReference type="PANTHER" id="PTHR30349:SF88">
    <property type="entry name" value="BLL1584 PROTEIN"/>
    <property type="match status" value="1"/>
</dbReference>
<dbReference type="PANTHER" id="PTHR30349">
    <property type="entry name" value="PHAGE INTEGRASE-RELATED"/>
    <property type="match status" value="1"/>
</dbReference>
<keyword evidence="2" id="KW-0233">DNA recombination</keyword>